<sequence>MFNRLMGLIFLFLIVAPGHFLVMATRGLRKPK</sequence>
<name>A0A3B1CK50_9ZZZZ</name>
<protein>
    <submittedName>
        <fullName evidence="1">Uncharacterized protein</fullName>
    </submittedName>
</protein>
<gene>
    <name evidence="1" type="ORF">MNBD_NITROSPINAE02-2128</name>
</gene>
<dbReference type="AlphaFoldDB" id="A0A3B1CK50"/>
<reference evidence="1" key="1">
    <citation type="submission" date="2018-06" db="EMBL/GenBank/DDBJ databases">
        <authorList>
            <person name="Zhirakovskaya E."/>
        </authorList>
    </citation>
    <scope>NUCLEOTIDE SEQUENCE</scope>
</reference>
<evidence type="ECO:0000313" key="1">
    <source>
        <dbReference type="EMBL" id="VAX19235.1"/>
    </source>
</evidence>
<proteinExistence type="predicted"/>
<dbReference type="EMBL" id="UOGE01000041">
    <property type="protein sequence ID" value="VAX19235.1"/>
    <property type="molecule type" value="Genomic_DNA"/>
</dbReference>
<organism evidence="1">
    <name type="scientific">hydrothermal vent metagenome</name>
    <dbReference type="NCBI Taxonomy" id="652676"/>
    <lineage>
        <taxon>unclassified sequences</taxon>
        <taxon>metagenomes</taxon>
        <taxon>ecological metagenomes</taxon>
    </lineage>
</organism>
<accession>A0A3B1CK50</accession>